<feature type="signal peptide" evidence="3">
    <location>
        <begin position="1"/>
        <end position="16"/>
    </location>
</feature>
<name>A0ABN7SZR1_OIKDI</name>
<dbReference type="EMBL" id="OU015567">
    <property type="protein sequence ID" value="CAG5110690.1"/>
    <property type="molecule type" value="Genomic_DNA"/>
</dbReference>
<feature type="compositionally biased region" description="Low complexity" evidence="1">
    <location>
        <begin position="59"/>
        <end position="82"/>
    </location>
</feature>
<feature type="compositionally biased region" description="Low complexity" evidence="1">
    <location>
        <begin position="22"/>
        <end position="51"/>
    </location>
</feature>
<keyword evidence="5" id="KW-1185">Reference proteome</keyword>
<keyword evidence="3" id="KW-0732">Signal</keyword>
<organism evidence="4 5">
    <name type="scientific">Oikopleura dioica</name>
    <name type="common">Tunicate</name>
    <dbReference type="NCBI Taxonomy" id="34765"/>
    <lineage>
        <taxon>Eukaryota</taxon>
        <taxon>Metazoa</taxon>
        <taxon>Chordata</taxon>
        <taxon>Tunicata</taxon>
        <taxon>Appendicularia</taxon>
        <taxon>Copelata</taxon>
        <taxon>Oikopleuridae</taxon>
        <taxon>Oikopleura</taxon>
    </lineage>
</organism>
<keyword evidence="2" id="KW-0812">Transmembrane</keyword>
<evidence type="ECO:0000256" key="3">
    <source>
        <dbReference type="SAM" id="SignalP"/>
    </source>
</evidence>
<feature type="transmembrane region" description="Helical" evidence="2">
    <location>
        <begin position="177"/>
        <end position="198"/>
    </location>
</feature>
<feature type="transmembrane region" description="Helical" evidence="2">
    <location>
        <begin position="210"/>
        <end position="230"/>
    </location>
</feature>
<accession>A0ABN7SZR1</accession>
<keyword evidence="2" id="KW-0472">Membrane</keyword>
<evidence type="ECO:0000256" key="2">
    <source>
        <dbReference type="SAM" id="Phobius"/>
    </source>
</evidence>
<evidence type="ECO:0000256" key="1">
    <source>
        <dbReference type="SAM" id="MobiDB-lite"/>
    </source>
</evidence>
<protein>
    <submittedName>
        <fullName evidence="4">Oidioi.mRNA.OKI2018_I69.chr2.g5067.t1.cds</fullName>
    </submittedName>
</protein>
<dbReference type="Proteomes" id="UP001158576">
    <property type="component" value="Chromosome 2"/>
</dbReference>
<evidence type="ECO:0000313" key="4">
    <source>
        <dbReference type="EMBL" id="CAG5110690.1"/>
    </source>
</evidence>
<gene>
    <name evidence="4" type="ORF">OKIOD_LOCUS13832</name>
</gene>
<feature type="chain" id="PRO_5047003565" evidence="3">
    <location>
        <begin position="17"/>
        <end position="238"/>
    </location>
</feature>
<evidence type="ECO:0000313" key="5">
    <source>
        <dbReference type="Proteomes" id="UP001158576"/>
    </source>
</evidence>
<feature type="transmembrane region" description="Helical" evidence="2">
    <location>
        <begin position="146"/>
        <end position="165"/>
    </location>
</feature>
<sequence>MKLFPIFLFAFSFSQDDTTTTRATTTTEKTTTTTTAEKTTTSTTTTITTTTKSDDQTEKQTTTTTTATTTSTTTTTTTTTQTFEPHEMTIPEQKCWMTELESYATGFCIKNTQPHHCNFDETQPIYPPIVTHIGCKEELMSGVSRLGISVFFTCLSILIVIFINWRYEEIISSKAYTYARVALILLVSVTIVATFIGMKNNEPLHRRVPSGIFSAVMSAFSVLPAGYMMFLRAEARHV</sequence>
<proteinExistence type="predicted"/>
<reference evidence="4 5" key="1">
    <citation type="submission" date="2021-04" db="EMBL/GenBank/DDBJ databases">
        <authorList>
            <person name="Bliznina A."/>
        </authorList>
    </citation>
    <scope>NUCLEOTIDE SEQUENCE [LARGE SCALE GENOMIC DNA]</scope>
</reference>
<keyword evidence="2" id="KW-1133">Transmembrane helix</keyword>
<feature type="region of interest" description="Disordered" evidence="1">
    <location>
        <begin position="22"/>
        <end position="82"/>
    </location>
</feature>